<dbReference type="PANTHER" id="PTHR33793:SF2">
    <property type="entry name" value="AGGLUTININ-LIKE PROTEIN 6"/>
    <property type="match status" value="1"/>
</dbReference>
<dbReference type="GO" id="GO:0043710">
    <property type="term" value="P:cell adhesion involved in multi-species biofilm formation"/>
    <property type="evidence" value="ECO:0007669"/>
    <property type="project" value="TreeGrafter"/>
</dbReference>
<dbReference type="PANTHER" id="PTHR33793">
    <property type="entry name" value="ALPHA-AGGLUTININ"/>
    <property type="match status" value="1"/>
</dbReference>
<dbReference type="GO" id="GO:0030448">
    <property type="term" value="P:hyphal growth"/>
    <property type="evidence" value="ECO:0007669"/>
    <property type="project" value="TreeGrafter"/>
</dbReference>
<dbReference type="InterPro" id="IPR024672">
    <property type="entry name" value="Agglutinin-like_N"/>
</dbReference>
<evidence type="ECO:0000313" key="6">
    <source>
        <dbReference type="Proteomes" id="UP000694255"/>
    </source>
</evidence>
<keyword evidence="2" id="KW-0812">Transmembrane</keyword>
<proteinExistence type="predicted"/>
<organism evidence="5 6">
    <name type="scientific">[Candida] subhashii</name>
    <dbReference type="NCBI Taxonomy" id="561895"/>
    <lineage>
        <taxon>Eukaryota</taxon>
        <taxon>Fungi</taxon>
        <taxon>Dikarya</taxon>
        <taxon>Ascomycota</taxon>
        <taxon>Saccharomycotina</taxon>
        <taxon>Pichiomycetes</taxon>
        <taxon>Debaryomycetaceae</taxon>
        <taxon>Spathaspora</taxon>
    </lineage>
</organism>
<feature type="compositionally biased region" description="Low complexity" evidence="1">
    <location>
        <begin position="404"/>
        <end position="465"/>
    </location>
</feature>
<reference evidence="5 6" key="1">
    <citation type="journal article" date="2021" name="DNA Res.">
        <title>Genome analysis of Candida subhashii reveals its hybrid nature and dual mitochondrial genome conformations.</title>
        <authorList>
            <person name="Mixao V."/>
            <person name="Hegedusova E."/>
            <person name="Saus E."/>
            <person name="Pryszcz L.P."/>
            <person name="Cillingova A."/>
            <person name="Nosek J."/>
            <person name="Gabaldon T."/>
        </authorList>
    </citation>
    <scope>NUCLEOTIDE SEQUENCE [LARGE SCALE GENOMIC DNA]</scope>
    <source>
        <strain evidence="5 6">CBS 10753</strain>
    </source>
</reference>
<dbReference type="GO" id="GO:0030445">
    <property type="term" value="C:yeast-form cell wall"/>
    <property type="evidence" value="ECO:0007669"/>
    <property type="project" value="TreeGrafter"/>
</dbReference>
<protein>
    <recommendedName>
        <fullName evidence="4">Agglutinin-like protein N-terminal domain-containing protein</fullName>
    </recommendedName>
</protein>
<feature type="compositionally biased region" description="Low complexity" evidence="1">
    <location>
        <begin position="619"/>
        <end position="642"/>
    </location>
</feature>
<feature type="compositionally biased region" description="Polar residues" evidence="1">
    <location>
        <begin position="649"/>
        <end position="666"/>
    </location>
</feature>
<dbReference type="AlphaFoldDB" id="A0A8J5UGP0"/>
<keyword evidence="2" id="KW-1133">Transmembrane helix</keyword>
<evidence type="ECO:0000256" key="1">
    <source>
        <dbReference type="SAM" id="MobiDB-lite"/>
    </source>
</evidence>
<dbReference type="GO" id="GO:0098609">
    <property type="term" value="P:cell-cell adhesion"/>
    <property type="evidence" value="ECO:0007669"/>
    <property type="project" value="TreeGrafter"/>
</dbReference>
<sequence length="703" mass="74954">MFSTSFVLLCLFSLVISKEVTGVFTKFNSLKWESAGNYQFQAPSYPNWIADLTWVIDGSKVNKGDTFTLHMPCVFKFTTSASEVNLHVSGKTYATCSFAPGDVVVDYSELKCVASDSVGPSTYAYGTVYFPFTFNSGGSGLTTDLKCAPIFHDGTNTISFYDGDDELSIDVKFVGGARTNPDVIIRENRIIPSLNREQHYILAGNCANGYQRATIGFSVSKSGVSIDCDSMHALITDKLNEWYSPESATEVHPTVACNSRELKVTFRSISRGFRPFADVFMKVDTGVSNQVKYINQYQCVGNSRTTDNSKTVTWGEYQNDSPGANGQEVIVTTQTWTGSTTHVTTLPYTTSSGTITIEVNVPIPTVTTTTTCDCPDGTSTITASIGQTATEIVFISMASTTGNDESSSTPNDDSSTTGDDQSSSTSNDDSSTTGDDQSSSTSNDDSSTTGDDQSSSTSNDDSSTTGDDEPSGTSDTEETTTTCIEDESASESEESTSMEPEMLSTTEHYTISTEELNSTFRTASDIEESTAHPIEESSTSKGHDEESSNTVCEESSTIEDSTRSTQYITTTIIDGSTTTLIVSEATTITVEDCESSGALTYPTSPIPLGTSTKTRGKESSGIASSGSASSLSSTVISTTKVSPTGADESATTRVTSRYSEPTQWTTGSTSVPIVPETFLGSASSFTLSAALVIFIEIFVAFML</sequence>
<accession>A0A8J5UGP0</accession>
<dbReference type="GO" id="GO:0044011">
    <property type="term" value="P:single-species biofilm formation on inanimate substrate"/>
    <property type="evidence" value="ECO:0007669"/>
    <property type="project" value="TreeGrafter"/>
</dbReference>
<dbReference type="SMART" id="SM01056">
    <property type="entry name" value="Candida_ALS_N"/>
    <property type="match status" value="1"/>
</dbReference>
<feature type="compositionally biased region" description="Acidic residues" evidence="1">
    <location>
        <begin position="466"/>
        <end position="496"/>
    </location>
</feature>
<feature type="region of interest" description="Disordered" evidence="1">
    <location>
        <begin position="596"/>
        <end position="666"/>
    </location>
</feature>
<keyword evidence="3" id="KW-0732">Signal</keyword>
<dbReference type="Proteomes" id="UP000694255">
    <property type="component" value="Unassembled WGS sequence"/>
</dbReference>
<feature type="compositionally biased region" description="Polar residues" evidence="1">
    <location>
        <begin position="597"/>
        <end position="613"/>
    </location>
</feature>
<feature type="chain" id="PRO_5035303374" description="Agglutinin-like protein N-terminal domain-containing protein" evidence="3">
    <location>
        <begin position="18"/>
        <end position="703"/>
    </location>
</feature>
<name>A0A8J5UGP0_9ASCO</name>
<dbReference type="GO" id="GO:0009986">
    <property type="term" value="C:cell surface"/>
    <property type="evidence" value="ECO:0007669"/>
    <property type="project" value="TreeGrafter"/>
</dbReference>
<gene>
    <name evidence="5" type="ORF">J8A68_006082</name>
</gene>
<dbReference type="OrthoDB" id="3981162at2759"/>
<feature type="domain" description="Agglutinin-like protein N-terminal" evidence="4">
    <location>
        <begin position="53"/>
        <end position="299"/>
    </location>
</feature>
<feature type="compositionally biased region" description="Polar residues" evidence="1">
    <location>
        <begin position="548"/>
        <end position="563"/>
    </location>
</feature>
<feature type="signal peptide" evidence="3">
    <location>
        <begin position="1"/>
        <end position="17"/>
    </location>
</feature>
<dbReference type="GO" id="GO:1903561">
    <property type="term" value="C:extracellular vesicle"/>
    <property type="evidence" value="ECO:0007669"/>
    <property type="project" value="TreeGrafter"/>
</dbReference>
<dbReference type="GO" id="GO:0043709">
    <property type="term" value="P:cell adhesion involved in single-species biofilm formation"/>
    <property type="evidence" value="ECO:0007669"/>
    <property type="project" value="TreeGrafter"/>
</dbReference>
<dbReference type="EMBL" id="JAGSYN010000307">
    <property type="protein sequence ID" value="KAG7660407.1"/>
    <property type="molecule type" value="Genomic_DNA"/>
</dbReference>
<dbReference type="GeneID" id="73472881"/>
<comment type="caution">
    <text evidence="5">The sequence shown here is derived from an EMBL/GenBank/DDBJ whole genome shotgun (WGS) entry which is preliminary data.</text>
</comment>
<evidence type="ECO:0000256" key="3">
    <source>
        <dbReference type="SAM" id="SignalP"/>
    </source>
</evidence>
<evidence type="ECO:0000313" key="5">
    <source>
        <dbReference type="EMBL" id="KAG7660407.1"/>
    </source>
</evidence>
<dbReference type="InterPro" id="IPR033504">
    <property type="entry name" value="ALS"/>
</dbReference>
<dbReference type="GO" id="GO:0030446">
    <property type="term" value="C:hyphal cell wall"/>
    <property type="evidence" value="ECO:0007669"/>
    <property type="project" value="TreeGrafter"/>
</dbReference>
<keyword evidence="6" id="KW-1185">Reference proteome</keyword>
<feature type="region of interest" description="Disordered" evidence="1">
    <location>
        <begin position="523"/>
        <end position="563"/>
    </location>
</feature>
<keyword evidence="2" id="KW-0472">Membrane</keyword>
<feature type="transmembrane region" description="Helical" evidence="2">
    <location>
        <begin position="678"/>
        <end position="701"/>
    </location>
</feature>
<evidence type="ECO:0000259" key="4">
    <source>
        <dbReference type="SMART" id="SM01056"/>
    </source>
</evidence>
<dbReference type="Pfam" id="PF11766">
    <property type="entry name" value="Candida_ALS_N"/>
    <property type="match status" value="1"/>
</dbReference>
<evidence type="ECO:0000256" key="2">
    <source>
        <dbReference type="SAM" id="Phobius"/>
    </source>
</evidence>
<feature type="region of interest" description="Disordered" evidence="1">
    <location>
        <begin position="400"/>
        <end position="504"/>
    </location>
</feature>
<dbReference type="RefSeq" id="XP_049260641.1">
    <property type="nucleotide sequence ID" value="XM_049410217.1"/>
</dbReference>